<sequence>METFATMVRRDDSEVLLTDSKPAPNPTKFDPSLPTQATWTTMISGLPTAITPPLTKSSDTESDDTNTGTKKHGSSITLILLLSLSAAVMIWILSYVLISRRRRKRGDGKARPSLPRLRWPSSLSLSALLRKGNSYRKVKRSDSSSSLLPTDRLVAGAKLDHPEIPPPPPPGNIQDVRDMGQAAINPSPVELDGQGIGDPPIFRPPWMSRMSNLFLTTGRTNQYHRRMPSSLKARRSIRESFGEKPNDPGCMAAVAVLIQEPKKTFSPLRCSTTRVTSSVYSSEKALPEIPESLSLKSREGETVPIVLRSPRRYWASHRNTLGSLKGSIGWASVRSLPDAWRIEEEGGPGRFTEVRTVGSR</sequence>
<dbReference type="Proteomes" id="UP001281003">
    <property type="component" value="Unassembled WGS sequence"/>
</dbReference>
<keyword evidence="4" id="KW-1185">Reference proteome</keyword>
<name>A0AAE0UDZ6_SORBR</name>
<proteinExistence type="predicted"/>
<reference evidence="3" key="2">
    <citation type="submission" date="2023-07" db="EMBL/GenBank/DDBJ databases">
        <authorList>
            <consortium name="Lawrence Berkeley National Laboratory"/>
            <person name="Haridas S."/>
            <person name="Hensen N."/>
            <person name="Bonometti L."/>
            <person name="Westerberg I."/>
            <person name="Brannstrom I.O."/>
            <person name="Guillou S."/>
            <person name="Cros-Aarteil S."/>
            <person name="Calhoun S."/>
            <person name="Kuo A."/>
            <person name="Mondo S."/>
            <person name="Pangilinan J."/>
            <person name="Riley R."/>
            <person name="LaButti K."/>
            <person name="Andreopoulos B."/>
            <person name="Lipzen A."/>
            <person name="Chen C."/>
            <person name="Yanf M."/>
            <person name="Daum C."/>
            <person name="Ng V."/>
            <person name="Clum A."/>
            <person name="Steindorff A."/>
            <person name="Ohm R."/>
            <person name="Martin F."/>
            <person name="Silar P."/>
            <person name="Natvig D."/>
            <person name="Lalanne C."/>
            <person name="Gautier V."/>
            <person name="Ament-velasquez S.L."/>
            <person name="Kruys A."/>
            <person name="Hutchinson M.I."/>
            <person name="Powell A.J."/>
            <person name="Barry K."/>
            <person name="Miller A.N."/>
            <person name="Grigoriev I.V."/>
            <person name="Debuchy R."/>
            <person name="Gladieux P."/>
            <person name="Thoren M.H."/>
            <person name="Johannesson H."/>
        </authorList>
    </citation>
    <scope>NUCLEOTIDE SEQUENCE</scope>
    <source>
        <strain evidence="3">FGSC 1904</strain>
    </source>
</reference>
<comment type="caution">
    <text evidence="3">The sequence shown here is derived from an EMBL/GenBank/DDBJ whole genome shotgun (WGS) entry which is preliminary data.</text>
</comment>
<feature type="region of interest" description="Disordered" evidence="1">
    <location>
        <begin position="49"/>
        <end position="71"/>
    </location>
</feature>
<protein>
    <submittedName>
        <fullName evidence="3">Uncharacterized protein</fullName>
    </submittedName>
</protein>
<keyword evidence="2" id="KW-0812">Transmembrane</keyword>
<dbReference type="AlphaFoldDB" id="A0AAE0UDZ6"/>
<evidence type="ECO:0000313" key="4">
    <source>
        <dbReference type="Proteomes" id="UP001281003"/>
    </source>
</evidence>
<evidence type="ECO:0000313" key="3">
    <source>
        <dbReference type="EMBL" id="KAK3399954.1"/>
    </source>
</evidence>
<reference evidence="3" key="1">
    <citation type="journal article" date="2023" name="Mol. Phylogenet. Evol.">
        <title>Genome-scale phylogeny and comparative genomics of the fungal order Sordariales.</title>
        <authorList>
            <person name="Hensen N."/>
            <person name="Bonometti L."/>
            <person name="Westerberg I."/>
            <person name="Brannstrom I.O."/>
            <person name="Guillou S."/>
            <person name="Cros-Aarteil S."/>
            <person name="Calhoun S."/>
            <person name="Haridas S."/>
            <person name="Kuo A."/>
            <person name="Mondo S."/>
            <person name="Pangilinan J."/>
            <person name="Riley R."/>
            <person name="LaButti K."/>
            <person name="Andreopoulos B."/>
            <person name="Lipzen A."/>
            <person name="Chen C."/>
            <person name="Yan M."/>
            <person name="Daum C."/>
            <person name="Ng V."/>
            <person name="Clum A."/>
            <person name="Steindorff A."/>
            <person name="Ohm R.A."/>
            <person name="Martin F."/>
            <person name="Silar P."/>
            <person name="Natvig D.O."/>
            <person name="Lalanne C."/>
            <person name="Gautier V."/>
            <person name="Ament-Velasquez S.L."/>
            <person name="Kruys A."/>
            <person name="Hutchinson M.I."/>
            <person name="Powell A.J."/>
            <person name="Barry K."/>
            <person name="Miller A.N."/>
            <person name="Grigoriev I.V."/>
            <person name="Debuchy R."/>
            <person name="Gladieux P."/>
            <person name="Hiltunen Thoren M."/>
            <person name="Johannesson H."/>
        </authorList>
    </citation>
    <scope>NUCLEOTIDE SEQUENCE</scope>
    <source>
        <strain evidence="3">FGSC 1904</strain>
    </source>
</reference>
<keyword evidence="2" id="KW-0472">Membrane</keyword>
<evidence type="ECO:0000256" key="2">
    <source>
        <dbReference type="SAM" id="Phobius"/>
    </source>
</evidence>
<evidence type="ECO:0000256" key="1">
    <source>
        <dbReference type="SAM" id="MobiDB-lite"/>
    </source>
</evidence>
<accession>A0AAE0UDZ6</accession>
<feature type="transmembrane region" description="Helical" evidence="2">
    <location>
        <begin position="76"/>
        <end position="98"/>
    </location>
</feature>
<dbReference type="EMBL" id="JAUTDP010000004">
    <property type="protein sequence ID" value="KAK3399954.1"/>
    <property type="molecule type" value="Genomic_DNA"/>
</dbReference>
<keyword evidence="2" id="KW-1133">Transmembrane helix</keyword>
<gene>
    <name evidence="3" type="ORF">B0T20DRAFT_173390</name>
</gene>
<organism evidence="3 4">
    <name type="scientific">Sordaria brevicollis</name>
    <dbReference type="NCBI Taxonomy" id="83679"/>
    <lineage>
        <taxon>Eukaryota</taxon>
        <taxon>Fungi</taxon>
        <taxon>Dikarya</taxon>
        <taxon>Ascomycota</taxon>
        <taxon>Pezizomycotina</taxon>
        <taxon>Sordariomycetes</taxon>
        <taxon>Sordariomycetidae</taxon>
        <taxon>Sordariales</taxon>
        <taxon>Sordariaceae</taxon>
        <taxon>Sordaria</taxon>
    </lineage>
</organism>
<feature type="region of interest" description="Disordered" evidence="1">
    <location>
        <begin position="15"/>
        <end position="34"/>
    </location>
</feature>